<dbReference type="Proteomes" id="UP001165082">
    <property type="component" value="Unassembled WGS sequence"/>
</dbReference>
<accession>A0A9W7ARL0</accession>
<dbReference type="EMBL" id="BRXZ01002962">
    <property type="protein sequence ID" value="GMH73823.1"/>
    <property type="molecule type" value="Genomic_DNA"/>
</dbReference>
<protein>
    <submittedName>
        <fullName evidence="1">Uncharacterized protein</fullName>
    </submittedName>
</protein>
<gene>
    <name evidence="1" type="ORF">TrRE_jg10510</name>
</gene>
<dbReference type="AlphaFoldDB" id="A0A9W7ARL0"/>
<organism evidence="1 2">
    <name type="scientific">Triparma retinervis</name>
    <dbReference type="NCBI Taxonomy" id="2557542"/>
    <lineage>
        <taxon>Eukaryota</taxon>
        <taxon>Sar</taxon>
        <taxon>Stramenopiles</taxon>
        <taxon>Ochrophyta</taxon>
        <taxon>Bolidophyceae</taxon>
        <taxon>Parmales</taxon>
        <taxon>Triparmaceae</taxon>
        <taxon>Triparma</taxon>
    </lineage>
</organism>
<evidence type="ECO:0000313" key="1">
    <source>
        <dbReference type="EMBL" id="GMH73823.1"/>
    </source>
</evidence>
<comment type="caution">
    <text evidence="1">The sequence shown here is derived from an EMBL/GenBank/DDBJ whole genome shotgun (WGS) entry which is preliminary data.</text>
</comment>
<name>A0A9W7ARL0_9STRA</name>
<proteinExistence type="predicted"/>
<reference evidence="1" key="1">
    <citation type="submission" date="2022-07" db="EMBL/GenBank/DDBJ databases">
        <title>Genome analysis of Parmales, a sister group of diatoms, reveals the evolutionary specialization of diatoms from phago-mixotrophs to photoautotrophs.</title>
        <authorList>
            <person name="Ban H."/>
            <person name="Sato S."/>
            <person name="Yoshikawa S."/>
            <person name="Kazumasa Y."/>
            <person name="Nakamura Y."/>
            <person name="Ichinomiya M."/>
            <person name="Saitoh K."/>
            <person name="Sato N."/>
            <person name="Blanc-Mathieu R."/>
            <person name="Endo H."/>
            <person name="Kuwata A."/>
            <person name="Ogata H."/>
        </authorList>
    </citation>
    <scope>NUCLEOTIDE SEQUENCE</scope>
</reference>
<sequence length="134" mass="14655">MDHVFEISLHLAGFKGLELTGAFEFTGAFMAFASLMINDPYANASFIRATDNASKQLELQRFVNEDSEISVESKGDIKVAFGLLRELGFALGQNTDLGTVTYTDGANKKHELCFGTVFALGLECSMAMFHIDVD</sequence>
<keyword evidence="2" id="KW-1185">Reference proteome</keyword>
<evidence type="ECO:0000313" key="2">
    <source>
        <dbReference type="Proteomes" id="UP001165082"/>
    </source>
</evidence>